<dbReference type="EMBL" id="KB741006">
    <property type="protein sequence ID" value="ENN75680.1"/>
    <property type="molecule type" value="Genomic_DNA"/>
</dbReference>
<dbReference type="PROSITE" id="PS50017">
    <property type="entry name" value="DEATH_DOMAIN"/>
    <property type="match status" value="1"/>
</dbReference>
<evidence type="ECO:0000256" key="1">
    <source>
        <dbReference type="ARBA" id="ARBA00004496"/>
    </source>
</evidence>
<dbReference type="Gene3D" id="1.10.533.10">
    <property type="entry name" value="Death Domain, Fas"/>
    <property type="match status" value="1"/>
</dbReference>
<dbReference type="SUPFAM" id="SSF52200">
    <property type="entry name" value="Toll/Interleukin receptor TIR domain"/>
    <property type="match status" value="1"/>
</dbReference>
<dbReference type="InterPro" id="IPR000157">
    <property type="entry name" value="TIR_dom"/>
</dbReference>
<evidence type="ECO:0000313" key="7">
    <source>
        <dbReference type="EMBL" id="ENN75680.1"/>
    </source>
</evidence>
<dbReference type="Gene3D" id="3.40.50.10140">
    <property type="entry name" value="Toll/interleukin-1 receptor homology (TIR) domain"/>
    <property type="match status" value="1"/>
</dbReference>
<dbReference type="GO" id="GO:0050830">
    <property type="term" value="P:defense response to Gram-positive bacterium"/>
    <property type="evidence" value="ECO:0007669"/>
    <property type="project" value="TreeGrafter"/>
</dbReference>
<proteinExistence type="predicted"/>
<dbReference type="SUPFAM" id="SSF47986">
    <property type="entry name" value="DEATH domain"/>
    <property type="match status" value="1"/>
</dbReference>
<dbReference type="InterPro" id="IPR035897">
    <property type="entry name" value="Toll_tir_struct_dom_sf"/>
</dbReference>
<sequence>MEPPELDNNNGNNTVLVFRAATRATLSNLLNPMKLLPNDKGVPRDWHGVAEKAGLSGELIRSLANDPDPTGKVLKMWSDTWKSEATISKLIGYLEDLDRLDVVDDVLPLIADDLRFFQENLANGKTVAAFDLDLDKHILTRDDVFRMQEGLEPQLYDAFVLFDDDDIAFATEIIDNMEKNHDMKFCIKERDLVAGGSEHDAVIKLIAERCARLIVVISPAFLESNANKFFYSVAQSISIEQRQRKIIPCIYKDCGKLPPELDCYFKLDFRRSGALWNFWEKLRDSIVVPEKGRRKLLSLPENSLIATADISAQSSLKSISRSASNSDQSLASTGLKSVSFGSASLNNLPEAPASAPDSASINGLLDHSSRKNSLLQRIKSSLTPKSRAHPVTRPEELALKSGPDEIGPADANNAKPLKKKKKKISFRLQKKKKAVLADTG</sequence>
<gene>
    <name evidence="8" type="primary">109539329</name>
    <name evidence="7" type="ORF">YQE_07778</name>
</gene>
<dbReference type="GO" id="GO:0045087">
    <property type="term" value="P:innate immune response"/>
    <property type="evidence" value="ECO:0007669"/>
    <property type="project" value="TreeGrafter"/>
</dbReference>
<dbReference type="GO" id="GO:0005886">
    <property type="term" value="C:plasma membrane"/>
    <property type="evidence" value="ECO:0007669"/>
    <property type="project" value="TreeGrafter"/>
</dbReference>
<dbReference type="GO" id="GO:0002755">
    <property type="term" value="P:MyD88-dependent toll-like receptor signaling pathway"/>
    <property type="evidence" value="ECO:0007669"/>
    <property type="project" value="InterPro"/>
</dbReference>
<feature type="domain" description="Death" evidence="5">
    <location>
        <begin position="45"/>
        <end position="110"/>
    </location>
</feature>
<dbReference type="Proteomes" id="UP000019118">
    <property type="component" value="Unassembled WGS sequence"/>
</dbReference>
<accession>N6U2B1</accession>
<dbReference type="GO" id="GO:0005737">
    <property type="term" value="C:cytoplasm"/>
    <property type="evidence" value="ECO:0007669"/>
    <property type="project" value="UniProtKB-SubCell"/>
</dbReference>
<dbReference type="InterPro" id="IPR011029">
    <property type="entry name" value="DEATH-like_dom_sf"/>
</dbReference>
<dbReference type="OrthoDB" id="10037120at2759"/>
<dbReference type="OMA" id="VTLCDYT"/>
<dbReference type="GO" id="GO:0070976">
    <property type="term" value="F:TIR domain binding"/>
    <property type="evidence" value="ECO:0007669"/>
    <property type="project" value="InterPro"/>
</dbReference>
<dbReference type="GO" id="GO:0008063">
    <property type="term" value="P:Toll signaling pathway"/>
    <property type="evidence" value="ECO:0007669"/>
    <property type="project" value="TreeGrafter"/>
</dbReference>
<keyword evidence="2" id="KW-0963">Cytoplasm</keyword>
<evidence type="ECO:0000259" key="5">
    <source>
        <dbReference type="PROSITE" id="PS50017"/>
    </source>
</evidence>
<dbReference type="PROSITE" id="PS50104">
    <property type="entry name" value="TIR"/>
    <property type="match status" value="1"/>
</dbReference>
<evidence type="ECO:0000313" key="8">
    <source>
        <dbReference type="EnsemblMetazoa" id="XP_019762567.1"/>
    </source>
</evidence>
<dbReference type="GO" id="GO:0035325">
    <property type="term" value="F:Toll-like receptor binding"/>
    <property type="evidence" value="ECO:0007669"/>
    <property type="project" value="TreeGrafter"/>
</dbReference>
<dbReference type="AlphaFoldDB" id="N6U2B1"/>
<comment type="subcellular location">
    <subcellularLocation>
        <location evidence="1">Cytoplasm</location>
    </subcellularLocation>
</comment>
<dbReference type="GO" id="GO:0043123">
    <property type="term" value="P:positive regulation of canonical NF-kappaB signal transduction"/>
    <property type="evidence" value="ECO:0007669"/>
    <property type="project" value="InterPro"/>
</dbReference>
<name>N6U2B1_DENPD</name>
<dbReference type="PANTHER" id="PTHR15079">
    <property type="entry name" value="MYD88"/>
    <property type="match status" value="1"/>
</dbReference>
<evidence type="ECO:0000256" key="3">
    <source>
        <dbReference type="ARBA" id="ARBA00023198"/>
    </source>
</evidence>
<dbReference type="GO" id="GO:0034142">
    <property type="term" value="P:toll-like receptor 4 signaling pathway"/>
    <property type="evidence" value="ECO:0007669"/>
    <property type="project" value="TreeGrafter"/>
</dbReference>
<evidence type="ECO:0000259" key="6">
    <source>
        <dbReference type="PROSITE" id="PS50104"/>
    </source>
</evidence>
<keyword evidence="3" id="KW-0395">Inflammatory response</keyword>
<dbReference type="SMART" id="SM00255">
    <property type="entry name" value="TIR"/>
    <property type="match status" value="1"/>
</dbReference>
<reference evidence="7 9" key="1">
    <citation type="journal article" date="2013" name="Genome Biol.">
        <title>Draft genome of the mountain pine beetle, Dendroctonus ponderosae Hopkins, a major forest pest.</title>
        <authorList>
            <person name="Keeling C.I."/>
            <person name="Yuen M.M."/>
            <person name="Liao N.Y."/>
            <person name="Docking T.R."/>
            <person name="Chan S.K."/>
            <person name="Taylor G.A."/>
            <person name="Palmquist D.L."/>
            <person name="Jackman S.D."/>
            <person name="Nguyen A."/>
            <person name="Li M."/>
            <person name="Henderson H."/>
            <person name="Janes J.K."/>
            <person name="Zhao Y."/>
            <person name="Pandoh P."/>
            <person name="Moore R."/>
            <person name="Sperling F.A."/>
            <person name="Huber D.P."/>
            <person name="Birol I."/>
            <person name="Jones S.J."/>
            <person name="Bohlmann J."/>
        </authorList>
    </citation>
    <scope>NUCLEOTIDE SEQUENCE</scope>
</reference>
<evidence type="ECO:0000313" key="9">
    <source>
        <dbReference type="Proteomes" id="UP000019118"/>
    </source>
</evidence>
<feature type="non-terminal residue" evidence="7">
    <location>
        <position position="1"/>
    </location>
</feature>
<dbReference type="Pfam" id="PF00531">
    <property type="entry name" value="Death"/>
    <property type="match status" value="1"/>
</dbReference>
<evidence type="ECO:0008006" key="10">
    <source>
        <dbReference type="Google" id="ProtNLM"/>
    </source>
</evidence>
<dbReference type="KEGG" id="dpa:109539329"/>
<feature type="compositionally biased region" description="Basic residues" evidence="4">
    <location>
        <begin position="416"/>
        <end position="434"/>
    </location>
</feature>
<protein>
    <recommendedName>
        <fullName evidence="10">TIR domain-containing protein</fullName>
    </recommendedName>
</protein>
<evidence type="ECO:0000256" key="2">
    <source>
        <dbReference type="ARBA" id="ARBA00022490"/>
    </source>
</evidence>
<dbReference type="InterPro" id="IPR017281">
    <property type="entry name" value="Myelin_different_resp_MyD88"/>
</dbReference>
<reference evidence="8" key="2">
    <citation type="submission" date="2024-08" db="UniProtKB">
        <authorList>
            <consortium name="EnsemblMetazoa"/>
        </authorList>
    </citation>
    <scope>IDENTIFICATION</scope>
</reference>
<keyword evidence="9" id="KW-1185">Reference proteome</keyword>
<dbReference type="HOGENOM" id="CLU_047459_1_0_1"/>
<dbReference type="Pfam" id="PF13676">
    <property type="entry name" value="TIR_2"/>
    <property type="match status" value="1"/>
</dbReference>
<organism evidence="7">
    <name type="scientific">Dendroctonus ponderosae</name>
    <name type="common">Mountain pine beetle</name>
    <dbReference type="NCBI Taxonomy" id="77166"/>
    <lineage>
        <taxon>Eukaryota</taxon>
        <taxon>Metazoa</taxon>
        <taxon>Ecdysozoa</taxon>
        <taxon>Arthropoda</taxon>
        <taxon>Hexapoda</taxon>
        <taxon>Insecta</taxon>
        <taxon>Pterygota</taxon>
        <taxon>Neoptera</taxon>
        <taxon>Endopterygota</taxon>
        <taxon>Coleoptera</taxon>
        <taxon>Polyphaga</taxon>
        <taxon>Cucujiformia</taxon>
        <taxon>Curculionidae</taxon>
        <taxon>Scolytinae</taxon>
        <taxon>Dendroctonus</taxon>
    </lineage>
</organism>
<dbReference type="PANTHER" id="PTHR15079:SF3">
    <property type="entry name" value="MYELOID DIFFERENTIATION PRIMARY RESPONSE PROTEIN MYD88"/>
    <property type="match status" value="1"/>
</dbReference>
<dbReference type="InterPro" id="IPR000488">
    <property type="entry name" value="Death_dom"/>
</dbReference>
<dbReference type="EnsemblMetazoa" id="XM_019907008.1">
    <property type="protein sequence ID" value="XP_019762567.1"/>
    <property type="gene ID" value="LOC109539329"/>
</dbReference>
<evidence type="ECO:0000256" key="4">
    <source>
        <dbReference type="SAM" id="MobiDB-lite"/>
    </source>
</evidence>
<feature type="domain" description="TIR" evidence="6">
    <location>
        <begin position="154"/>
        <end position="286"/>
    </location>
</feature>
<feature type="region of interest" description="Disordered" evidence="4">
    <location>
        <begin position="380"/>
        <end position="440"/>
    </location>
</feature>